<organism evidence="1 2">
    <name type="scientific">Hamiltosporidium tvaerminnensis</name>
    <dbReference type="NCBI Taxonomy" id="1176355"/>
    <lineage>
        <taxon>Eukaryota</taxon>
        <taxon>Fungi</taxon>
        <taxon>Fungi incertae sedis</taxon>
        <taxon>Microsporidia</taxon>
        <taxon>Dubosqiidae</taxon>
        <taxon>Hamiltosporidium</taxon>
    </lineage>
</organism>
<dbReference type="VEuPathDB" id="MicrosporidiaDB:CWI38_0316p0040"/>
<gene>
    <name evidence="1" type="ORF">CWI38_0316p0040</name>
</gene>
<comment type="caution">
    <text evidence="1">The sequence shown here is derived from an EMBL/GenBank/DDBJ whole genome shotgun (WGS) entry which is preliminary data.</text>
</comment>
<dbReference type="AlphaFoldDB" id="A0A4Q9LZV5"/>
<sequence length="124" mass="14661">MTERSVLERVYIFNQDDRRILVCHKTRWLDGIKEDLSNLGIDEWEKEALDRVTTFSKKVRELDPKKCLCLTTPNEIKSISENHVIQEILENVSAEIKVDTRIKTDILIWNIKPNIYVLYCKVNK</sequence>
<reference evidence="1 2" key="1">
    <citation type="submission" date="2017-12" db="EMBL/GenBank/DDBJ databases">
        <authorList>
            <person name="Pombert J.-F."/>
            <person name="Haag K.L."/>
            <person name="Ebert D."/>
        </authorList>
    </citation>
    <scope>NUCLEOTIDE SEQUENCE [LARGE SCALE GENOMIC DNA]</scope>
    <source>
        <strain evidence="1">IL-G-3</strain>
    </source>
</reference>
<proteinExistence type="predicted"/>
<dbReference type="Proteomes" id="UP000292282">
    <property type="component" value="Unassembled WGS sequence"/>
</dbReference>
<name>A0A4Q9LZV5_9MICR</name>
<accession>A0A4Q9LZV5</accession>
<keyword evidence="2" id="KW-1185">Reference proteome</keyword>
<dbReference type="EMBL" id="PITK01000316">
    <property type="protein sequence ID" value="TBU15131.1"/>
    <property type="molecule type" value="Genomic_DNA"/>
</dbReference>
<evidence type="ECO:0000313" key="1">
    <source>
        <dbReference type="EMBL" id="TBU15131.1"/>
    </source>
</evidence>
<protein>
    <submittedName>
        <fullName evidence="1">Uncharacterized protein</fullName>
    </submittedName>
</protein>
<evidence type="ECO:0000313" key="2">
    <source>
        <dbReference type="Proteomes" id="UP000292282"/>
    </source>
</evidence>